<keyword evidence="2" id="KW-1185">Reference proteome</keyword>
<name>A0AAV3Q476_LITER</name>
<dbReference type="EMBL" id="BAABME010003105">
    <property type="protein sequence ID" value="GAA0157430.1"/>
    <property type="molecule type" value="Genomic_DNA"/>
</dbReference>
<gene>
    <name evidence="1" type="ORF">LIER_14700</name>
</gene>
<organism evidence="1 2">
    <name type="scientific">Lithospermum erythrorhizon</name>
    <name type="common">Purple gromwell</name>
    <name type="synonym">Lithospermum officinale var. erythrorhizon</name>
    <dbReference type="NCBI Taxonomy" id="34254"/>
    <lineage>
        <taxon>Eukaryota</taxon>
        <taxon>Viridiplantae</taxon>
        <taxon>Streptophyta</taxon>
        <taxon>Embryophyta</taxon>
        <taxon>Tracheophyta</taxon>
        <taxon>Spermatophyta</taxon>
        <taxon>Magnoliopsida</taxon>
        <taxon>eudicotyledons</taxon>
        <taxon>Gunneridae</taxon>
        <taxon>Pentapetalae</taxon>
        <taxon>asterids</taxon>
        <taxon>lamiids</taxon>
        <taxon>Boraginales</taxon>
        <taxon>Boraginaceae</taxon>
        <taxon>Boraginoideae</taxon>
        <taxon>Lithospermeae</taxon>
        <taxon>Lithospermum</taxon>
    </lineage>
</organism>
<evidence type="ECO:0000313" key="1">
    <source>
        <dbReference type="EMBL" id="GAA0157430.1"/>
    </source>
</evidence>
<sequence length="84" mass="9536">MSYFQPQDFHTDDILGGEIIQVINDHDIWESIKQQEFQLGGILGGKNIQELDDHDDWGFLESLDSVLQRIDGAADASCPWNMNT</sequence>
<dbReference type="Proteomes" id="UP001454036">
    <property type="component" value="Unassembled WGS sequence"/>
</dbReference>
<evidence type="ECO:0000313" key="2">
    <source>
        <dbReference type="Proteomes" id="UP001454036"/>
    </source>
</evidence>
<proteinExistence type="predicted"/>
<comment type="caution">
    <text evidence="1">The sequence shown here is derived from an EMBL/GenBank/DDBJ whole genome shotgun (WGS) entry which is preliminary data.</text>
</comment>
<accession>A0AAV3Q476</accession>
<dbReference type="AlphaFoldDB" id="A0AAV3Q476"/>
<reference evidence="1 2" key="1">
    <citation type="submission" date="2024-01" db="EMBL/GenBank/DDBJ databases">
        <title>The complete chloroplast genome sequence of Lithospermum erythrorhizon: insights into the phylogenetic relationship among Boraginaceae species and the maternal lineages of purple gromwells.</title>
        <authorList>
            <person name="Okada T."/>
            <person name="Watanabe K."/>
        </authorList>
    </citation>
    <scope>NUCLEOTIDE SEQUENCE [LARGE SCALE GENOMIC DNA]</scope>
</reference>
<protein>
    <submittedName>
        <fullName evidence="1">Uncharacterized protein</fullName>
    </submittedName>
</protein>